<dbReference type="PANTHER" id="PTHR36838:SF1">
    <property type="entry name" value="SLR1864 PROTEIN"/>
    <property type="match status" value="1"/>
</dbReference>
<evidence type="ECO:0000256" key="4">
    <source>
        <dbReference type="ARBA" id="ARBA00022475"/>
    </source>
</evidence>
<feature type="transmembrane region" description="Helical" evidence="8">
    <location>
        <begin position="162"/>
        <end position="183"/>
    </location>
</feature>
<dbReference type="EMBL" id="JAUBDI010000008">
    <property type="protein sequence ID" value="MDW0113473.1"/>
    <property type="molecule type" value="Genomic_DNA"/>
</dbReference>
<evidence type="ECO:0000256" key="2">
    <source>
        <dbReference type="ARBA" id="ARBA00010145"/>
    </source>
</evidence>
<name>A0ABU4G916_9BACL</name>
<keyword evidence="3" id="KW-0813">Transport</keyword>
<feature type="transmembrane region" description="Helical" evidence="8">
    <location>
        <begin position="128"/>
        <end position="150"/>
    </location>
</feature>
<keyword evidence="5 8" id="KW-0812">Transmembrane</keyword>
<feature type="transmembrane region" description="Helical" evidence="8">
    <location>
        <begin position="37"/>
        <end position="55"/>
    </location>
</feature>
<keyword evidence="7 8" id="KW-0472">Membrane</keyword>
<comment type="subcellular location">
    <subcellularLocation>
        <location evidence="1">Cell membrane</location>
        <topology evidence="1">Multi-pass membrane protein</topology>
    </subcellularLocation>
</comment>
<accession>A0ABU4G916</accession>
<dbReference type="PANTHER" id="PTHR36838">
    <property type="entry name" value="AUXIN EFFLUX CARRIER FAMILY PROTEIN"/>
    <property type="match status" value="1"/>
</dbReference>
<feature type="transmembrane region" description="Helical" evidence="8">
    <location>
        <begin position="228"/>
        <end position="249"/>
    </location>
</feature>
<reference evidence="9 10" key="1">
    <citation type="submission" date="2023-06" db="EMBL/GenBank/DDBJ databases">
        <title>Sporosarcina sp. nov., isolated from Korean traditional fermented seafood 'Jeotgal'.</title>
        <authorList>
            <person name="Yang A.I."/>
            <person name="Shin N.-R."/>
        </authorList>
    </citation>
    <scope>NUCLEOTIDE SEQUENCE [LARGE SCALE GENOMIC DNA]</scope>
    <source>
        <strain evidence="9 10">KCTC13119</strain>
    </source>
</reference>
<dbReference type="Proteomes" id="UP001282284">
    <property type="component" value="Unassembled WGS sequence"/>
</dbReference>
<evidence type="ECO:0000256" key="6">
    <source>
        <dbReference type="ARBA" id="ARBA00022989"/>
    </source>
</evidence>
<protein>
    <submittedName>
        <fullName evidence="9">AEC family transporter</fullName>
    </submittedName>
</protein>
<dbReference type="Gene3D" id="1.20.1530.20">
    <property type="match status" value="1"/>
</dbReference>
<keyword evidence="10" id="KW-1185">Reference proteome</keyword>
<feature type="transmembrane region" description="Helical" evidence="8">
    <location>
        <begin position="100"/>
        <end position="122"/>
    </location>
</feature>
<evidence type="ECO:0000313" key="9">
    <source>
        <dbReference type="EMBL" id="MDW0113473.1"/>
    </source>
</evidence>
<dbReference type="Pfam" id="PF03547">
    <property type="entry name" value="Mem_trans"/>
    <property type="match status" value="1"/>
</dbReference>
<comment type="similarity">
    <text evidence="2">Belongs to the auxin efflux carrier (TC 2.A.69) family.</text>
</comment>
<organism evidence="9 10">
    <name type="scientific">Sporosarcina saromensis</name>
    <dbReference type="NCBI Taxonomy" id="359365"/>
    <lineage>
        <taxon>Bacteria</taxon>
        <taxon>Bacillati</taxon>
        <taxon>Bacillota</taxon>
        <taxon>Bacilli</taxon>
        <taxon>Bacillales</taxon>
        <taxon>Caryophanaceae</taxon>
        <taxon>Sporosarcina</taxon>
    </lineage>
</organism>
<dbReference type="RefSeq" id="WP_317943839.1">
    <property type="nucleotide sequence ID" value="NZ_JAUBDI010000008.1"/>
</dbReference>
<dbReference type="InterPro" id="IPR004776">
    <property type="entry name" value="Mem_transp_PIN-like"/>
</dbReference>
<dbReference type="InterPro" id="IPR038770">
    <property type="entry name" value="Na+/solute_symporter_sf"/>
</dbReference>
<evidence type="ECO:0000256" key="7">
    <source>
        <dbReference type="ARBA" id="ARBA00023136"/>
    </source>
</evidence>
<evidence type="ECO:0000256" key="1">
    <source>
        <dbReference type="ARBA" id="ARBA00004651"/>
    </source>
</evidence>
<feature type="transmembrane region" description="Helical" evidence="8">
    <location>
        <begin position="255"/>
        <end position="275"/>
    </location>
</feature>
<feature type="transmembrane region" description="Helical" evidence="8">
    <location>
        <begin position="67"/>
        <end position="88"/>
    </location>
</feature>
<feature type="transmembrane region" description="Helical" evidence="8">
    <location>
        <begin position="6"/>
        <end position="25"/>
    </location>
</feature>
<proteinExistence type="inferred from homology"/>
<evidence type="ECO:0000313" key="10">
    <source>
        <dbReference type="Proteomes" id="UP001282284"/>
    </source>
</evidence>
<feature type="transmembrane region" description="Helical" evidence="8">
    <location>
        <begin position="195"/>
        <end position="216"/>
    </location>
</feature>
<keyword evidence="6 8" id="KW-1133">Transmembrane helix</keyword>
<keyword evidence="4" id="KW-1003">Cell membrane</keyword>
<evidence type="ECO:0000256" key="3">
    <source>
        <dbReference type="ARBA" id="ARBA00022448"/>
    </source>
</evidence>
<evidence type="ECO:0000256" key="8">
    <source>
        <dbReference type="SAM" id="Phobius"/>
    </source>
</evidence>
<comment type="caution">
    <text evidence="9">The sequence shown here is derived from an EMBL/GenBank/DDBJ whole genome shotgun (WGS) entry which is preliminary data.</text>
</comment>
<gene>
    <name evidence="9" type="ORF">QT711_09765</name>
</gene>
<sequence>MLSIATFMQVLLPLYLIASVGFIARKINVFHTQTNQVITLLLLNITLPALIIYSLNTKLTKELLISFEWLVAMSIFILGSSVIVAFILRKKARLPEQQKSVFESLIIFGNQGFIGYAIIFILMAEEGIVYLTIFNSCYLLLIWSYGIYLFTKGAHKVNWKGLIVNPGIVSTVIGIVMMVLPLSWPEAFVATVESIGKMTIPLSMLLIGSLLADIRWRTFRQYSTNRYLWIAAAFRLLVLPICLLLILYVHVPFPLLVVAVLTSAMPSATTTSVYAQKFGADASFASFGVLLTSVLCLFTLPLLYSLLHWLYPYFY</sequence>
<evidence type="ECO:0000256" key="5">
    <source>
        <dbReference type="ARBA" id="ARBA00022692"/>
    </source>
</evidence>
<feature type="transmembrane region" description="Helical" evidence="8">
    <location>
        <begin position="287"/>
        <end position="311"/>
    </location>
</feature>